<protein>
    <submittedName>
        <fullName evidence="2">Peptidase S58 DmpA</fullName>
    </submittedName>
</protein>
<dbReference type="Proteomes" id="UP000005439">
    <property type="component" value="Chromosome"/>
</dbReference>
<reference evidence="3" key="1">
    <citation type="submission" date="2011-12" db="EMBL/GenBank/DDBJ databases">
        <title>The complete genome of chromosome of Sulfobacillus acidophilus DSM 10332.</title>
        <authorList>
            <person name="Lucas S."/>
            <person name="Han J."/>
            <person name="Lapidus A."/>
            <person name="Bruce D."/>
            <person name="Goodwin L."/>
            <person name="Pitluck S."/>
            <person name="Peters L."/>
            <person name="Kyrpides N."/>
            <person name="Mavromatis K."/>
            <person name="Ivanova N."/>
            <person name="Mikhailova N."/>
            <person name="Chertkov O."/>
            <person name="Saunders E."/>
            <person name="Detter J.C."/>
            <person name="Tapia R."/>
            <person name="Han C."/>
            <person name="Land M."/>
            <person name="Hauser L."/>
            <person name="Markowitz V."/>
            <person name="Cheng J.-F."/>
            <person name="Hugenholtz P."/>
            <person name="Woyke T."/>
            <person name="Wu D."/>
            <person name="Pukall R."/>
            <person name="Gehrich-Schroeter G."/>
            <person name="Schneider S."/>
            <person name="Klenk H.-P."/>
            <person name="Eisen J.A."/>
        </authorList>
    </citation>
    <scope>NUCLEOTIDE SEQUENCE [LARGE SCALE GENOMIC DNA]</scope>
    <source>
        <strain evidence="3">ATCC 700253 / DSM 10332 / NAL</strain>
    </source>
</reference>
<dbReference type="STRING" id="679936.Sulac_2109"/>
<dbReference type="EMBL" id="CP003179">
    <property type="protein sequence ID" value="AEW05595.1"/>
    <property type="molecule type" value="Genomic_DNA"/>
</dbReference>
<dbReference type="SUPFAM" id="SSF56266">
    <property type="entry name" value="DmpA/ArgJ-like"/>
    <property type="match status" value="1"/>
</dbReference>
<evidence type="ECO:0000313" key="3">
    <source>
        <dbReference type="Proteomes" id="UP000005439"/>
    </source>
</evidence>
<dbReference type="InterPro" id="IPR005321">
    <property type="entry name" value="Peptidase_S58_DmpA"/>
</dbReference>
<reference evidence="2 3" key="2">
    <citation type="journal article" date="2012" name="Stand. Genomic Sci.">
        <title>Complete genome sequence of the moderately thermophilic mineral-sulfide-oxidizing firmicute Sulfobacillus acidophilus type strain (NAL(T)).</title>
        <authorList>
            <person name="Anderson I."/>
            <person name="Chertkov O."/>
            <person name="Chen A."/>
            <person name="Saunders E."/>
            <person name="Lapidus A."/>
            <person name="Nolan M."/>
            <person name="Lucas S."/>
            <person name="Hammon N."/>
            <person name="Deshpande S."/>
            <person name="Cheng J.F."/>
            <person name="Han C."/>
            <person name="Tapia R."/>
            <person name="Goodwin L.A."/>
            <person name="Pitluck S."/>
            <person name="Liolios K."/>
            <person name="Pagani I."/>
            <person name="Ivanova N."/>
            <person name="Mikhailova N."/>
            <person name="Pati A."/>
            <person name="Palaniappan K."/>
            <person name="Land M."/>
            <person name="Pan C."/>
            <person name="Rohde M."/>
            <person name="Pukall R."/>
            <person name="Goker M."/>
            <person name="Detter J.C."/>
            <person name="Woyke T."/>
            <person name="Bristow J."/>
            <person name="Eisen J.A."/>
            <person name="Markowitz V."/>
            <person name="Hugenholtz P."/>
            <person name="Kyrpides N.C."/>
            <person name="Klenk H.P."/>
            <person name="Mavromatis K."/>
        </authorList>
    </citation>
    <scope>NUCLEOTIDE SEQUENCE [LARGE SCALE GENOMIC DNA]</scope>
    <source>
        <strain evidence="3">ATCC 700253 / DSM 10332 / NAL</strain>
    </source>
</reference>
<evidence type="ECO:0000256" key="1">
    <source>
        <dbReference type="ARBA" id="ARBA00007068"/>
    </source>
</evidence>
<dbReference type="HOGENOM" id="CLU_044458_1_0_9"/>
<dbReference type="InterPro" id="IPR016117">
    <property type="entry name" value="ArgJ-like_dom_sf"/>
</dbReference>
<dbReference type="KEGG" id="sap:Sulac_2109"/>
<dbReference type="AlphaFoldDB" id="G8TSY0"/>
<organism evidence="2 3">
    <name type="scientific">Sulfobacillus acidophilus (strain ATCC 700253 / DSM 10332 / NAL)</name>
    <dbReference type="NCBI Taxonomy" id="679936"/>
    <lineage>
        <taxon>Bacteria</taxon>
        <taxon>Bacillati</taxon>
        <taxon>Bacillota</taxon>
        <taxon>Clostridia</taxon>
        <taxon>Eubacteriales</taxon>
        <taxon>Clostridiales Family XVII. Incertae Sedis</taxon>
        <taxon>Sulfobacillus</taxon>
    </lineage>
</organism>
<dbReference type="GO" id="GO:0004177">
    <property type="term" value="F:aminopeptidase activity"/>
    <property type="evidence" value="ECO:0007669"/>
    <property type="project" value="TreeGrafter"/>
</dbReference>
<keyword evidence="3" id="KW-1185">Reference proteome</keyword>
<evidence type="ECO:0000313" key="2">
    <source>
        <dbReference type="EMBL" id="AEW05595.1"/>
    </source>
</evidence>
<dbReference type="CDD" id="cd02252">
    <property type="entry name" value="nylC_like"/>
    <property type="match status" value="1"/>
</dbReference>
<name>G8TSY0_SULAD</name>
<dbReference type="PANTHER" id="PTHR36512:SF3">
    <property type="entry name" value="BLR5678 PROTEIN"/>
    <property type="match status" value="1"/>
</dbReference>
<dbReference type="PATRIC" id="fig|679936.5.peg.2175"/>
<accession>G8TSY0</accession>
<dbReference type="PANTHER" id="PTHR36512">
    <property type="entry name" value="D-AMINOPEPTIDASE"/>
    <property type="match status" value="1"/>
</dbReference>
<dbReference type="Gene3D" id="3.60.70.12">
    <property type="entry name" value="L-amino peptidase D-ALA esterase/amidase"/>
    <property type="match status" value="1"/>
</dbReference>
<sequence length="311" mass="31450">MASVWLDGLFLPGVGVGEVTRTEAGTGLTAIVLPEGARGAVHIAGGAPATRETPVLEPDHLVPGPDAVVLTGGSAFGLRTAEGAMAALAARQRGFRAGHHRVPIVVAAALFDLEYGRPEILSVEDGVLAVTRAWQGLQIVSAGSYGAGSGATVGKLRGPERAMKGGQAALTLVTSDGLRIGVLVVVNAVGSVVDGQGRLIAGPLGDDGRPDDMDYAFRGSLDDMPFGQATTLGVVITNAGLSKGELLRVAKMAHTGLARTIRPVHTPWDGDALFAVSVGAVPASAGRVGVPAADLVASAVIRAVRSANTRT</sequence>
<dbReference type="Pfam" id="PF03576">
    <property type="entry name" value="Peptidase_S58"/>
    <property type="match status" value="1"/>
</dbReference>
<gene>
    <name evidence="2" type="ordered locus">Sulac_2109</name>
</gene>
<comment type="similarity">
    <text evidence="1">Belongs to the peptidase S58 family.</text>
</comment>
<proteinExistence type="inferred from homology"/>